<dbReference type="PANTHER" id="PTHR18964:SF173">
    <property type="entry name" value="GLUCOKINASE"/>
    <property type="match status" value="1"/>
</dbReference>
<name>A0A7W8QT48_9ACTN</name>
<keyword evidence="7" id="KW-0067">ATP-binding</keyword>
<dbReference type="GO" id="GO:0004340">
    <property type="term" value="F:glucokinase activity"/>
    <property type="evidence" value="ECO:0007669"/>
    <property type="project" value="UniProtKB-EC"/>
</dbReference>
<evidence type="ECO:0000256" key="6">
    <source>
        <dbReference type="ARBA" id="ARBA00022777"/>
    </source>
</evidence>
<dbReference type="AlphaFoldDB" id="A0A7W8QT48"/>
<dbReference type="Gene3D" id="3.30.420.40">
    <property type="match status" value="2"/>
</dbReference>
<keyword evidence="10" id="KW-1185">Reference proteome</keyword>
<evidence type="ECO:0000256" key="4">
    <source>
        <dbReference type="ARBA" id="ARBA00022679"/>
    </source>
</evidence>
<protein>
    <recommendedName>
        <fullName evidence="3">Glucokinase</fullName>
        <ecNumber evidence="2">2.7.1.2</ecNumber>
    </recommendedName>
    <alternativeName>
        <fullName evidence="8">Glucose kinase</fullName>
    </alternativeName>
</protein>
<dbReference type="NCBIfam" id="TIGR00744">
    <property type="entry name" value="ROK_glcA_fam"/>
    <property type="match status" value="1"/>
</dbReference>
<dbReference type="InterPro" id="IPR043129">
    <property type="entry name" value="ATPase_NBD"/>
</dbReference>
<evidence type="ECO:0000256" key="2">
    <source>
        <dbReference type="ARBA" id="ARBA00012323"/>
    </source>
</evidence>
<evidence type="ECO:0000256" key="3">
    <source>
        <dbReference type="ARBA" id="ARBA00014701"/>
    </source>
</evidence>
<dbReference type="GO" id="GO:0005524">
    <property type="term" value="F:ATP binding"/>
    <property type="evidence" value="ECO:0007669"/>
    <property type="project" value="UniProtKB-KW"/>
</dbReference>
<evidence type="ECO:0000313" key="9">
    <source>
        <dbReference type="EMBL" id="MBB5435689.1"/>
    </source>
</evidence>
<dbReference type="InterPro" id="IPR000600">
    <property type="entry name" value="ROK"/>
</dbReference>
<evidence type="ECO:0000256" key="7">
    <source>
        <dbReference type="ARBA" id="ARBA00022840"/>
    </source>
</evidence>
<keyword evidence="6 9" id="KW-0418">Kinase</keyword>
<evidence type="ECO:0000313" key="10">
    <source>
        <dbReference type="Proteomes" id="UP000572635"/>
    </source>
</evidence>
<keyword evidence="4 9" id="KW-0808">Transferase</keyword>
<comment type="caution">
    <text evidence="9">The sequence shown here is derived from an EMBL/GenBank/DDBJ whole genome shotgun (WGS) entry which is preliminary data.</text>
</comment>
<evidence type="ECO:0000256" key="5">
    <source>
        <dbReference type="ARBA" id="ARBA00022741"/>
    </source>
</evidence>
<comment type="similarity">
    <text evidence="1">Belongs to the ROK (NagC/XylR) family.</text>
</comment>
<dbReference type="RefSeq" id="WP_184398677.1">
    <property type="nucleotide sequence ID" value="NZ_JACHDB010000002.1"/>
</dbReference>
<gene>
    <name evidence="9" type="ORF">HDA36_005837</name>
</gene>
<dbReference type="SUPFAM" id="SSF53067">
    <property type="entry name" value="Actin-like ATPase domain"/>
    <property type="match status" value="1"/>
</dbReference>
<dbReference type="InterPro" id="IPR004654">
    <property type="entry name" value="ROK_glcA"/>
</dbReference>
<keyword evidence="5" id="KW-0547">Nucleotide-binding</keyword>
<evidence type="ECO:0000256" key="1">
    <source>
        <dbReference type="ARBA" id="ARBA00006479"/>
    </source>
</evidence>
<dbReference type="Proteomes" id="UP000572635">
    <property type="component" value="Unassembled WGS sequence"/>
</dbReference>
<reference evidence="9 10" key="1">
    <citation type="submission" date="2020-08" db="EMBL/GenBank/DDBJ databases">
        <title>Sequencing the genomes of 1000 actinobacteria strains.</title>
        <authorList>
            <person name="Klenk H.-P."/>
        </authorList>
    </citation>
    <scope>NUCLEOTIDE SEQUENCE [LARGE SCALE GENOMIC DNA]</scope>
    <source>
        <strain evidence="9 10">DSM 44551</strain>
    </source>
</reference>
<dbReference type="InterPro" id="IPR049874">
    <property type="entry name" value="ROK_cs"/>
</dbReference>
<organism evidence="9 10">
    <name type="scientific">Nocardiopsis composta</name>
    <dbReference type="NCBI Taxonomy" id="157465"/>
    <lineage>
        <taxon>Bacteria</taxon>
        <taxon>Bacillati</taxon>
        <taxon>Actinomycetota</taxon>
        <taxon>Actinomycetes</taxon>
        <taxon>Streptosporangiales</taxon>
        <taxon>Nocardiopsidaceae</taxon>
        <taxon>Nocardiopsis</taxon>
    </lineage>
</organism>
<dbReference type="EMBL" id="JACHDB010000002">
    <property type="protein sequence ID" value="MBB5435689.1"/>
    <property type="molecule type" value="Genomic_DNA"/>
</dbReference>
<dbReference type="GO" id="GO:0005737">
    <property type="term" value="C:cytoplasm"/>
    <property type="evidence" value="ECO:0007669"/>
    <property type="project" value="InterPro"/>
</dbReference>
<dbReference type="GO" id="GO:0006096">
    <property type="term" value="P:glycolytic process"/>
    <property type="evidence" value="ECO:0007669"/>
    <property type="project" value="InterPro"/>
</dbReference>
<dbReference type="PROSITE" id="PS01125">
    <property type="entry name" value="ROK"/>
    <property type="match status" value="1"/>
</dbReference>
<dbReference type="PANTHER" id="PTHR18964">
    <property type="entry name" value="ROK (REPRESSOR, ORF, KINASE) FAMILY"/>
    <property type="match status" value="1"/>
</dbReference>
<dbReference type="Pfam" id="PF00480">
    <property type="entry name" value="ROK"/>
    <property type="match status" value="1"/>
</dbReference>
<dbReference type="EC" id="2.7.1.2" evidence="2"/>
<proteinExistence type="inferred from homology"/>
<evidence type="ECO:0000256" key="8">
    <source>
        <dbReference type="ARBA" id="ARBA00032386"/>
    </source>
</evidence>
<accession>A0A7W8QT48</accession>
<sequence length="316" mass="32385">MALTIGVDIGGTKIAAGVVDPEGRILRQAKRPTPFGDGELLAEAVAELVGELRKEGDGEEVAGIGVGTAGFVDENRSRIVLAGNLGLAGDPVRERIARRLDLPVVVENDANAAAWAEVRFGAGRGCRDAVVVTLGTGVGGAIIMDGELRRGRFGAAGEIGHYRMVPFGRRCACGNQGCWEQYASGRALVAEARDLAAADPDRAARLLELAGGDPGRIEGPEITRAAREGDQGAIDCFATVGAWVGAGLADLAAILDPECFVIGGGVSEAGDLVLAPAREAYARAVTGRATRRLAEVRAAELGSAAGIIGAADLALR</sequence>